<keyword evidence="3 5" id="KW-1133">Transmembrane helix</keyword>
<feature type="transmembrane region" description="Helical" evidence="5">
    <location>
        <begin position="108"/>
        <end position="130"/>
    </location>
</feature>
<dbReference type="PATRIC" id="fig|1566026.4.peg.1205"/>
<feature type="transmembrane region" description="Helical" evidence="5">
    <location>
        <begin position="209"/>
        <end position="232"/>
    </location>
</feature>
<comment type="subcellular location">
    <subcellularLocation>
        <location evidence="1">Membrane</location>
        <topology evidence="1">Multi-pass membrane protein</topology>
    </subcellularLocation>
</comment>
<proteinExistence type="predicted"/>
<feature type="transmembrane region" description="Helical" evidence="5">
    <location>
        <begin position="150"/>
        <end position="170"/>
    </location>
</feature>
<feature type="transmembrane region" description="Helical" evidence="5">
    <location>
        <begin position="182"/>
        <end position="203"/>
    </location>
</feature>
<sequence length="309" mass="33723">MSTLEQVRINFSNDSVGLLNFCLGFIMFGVALNLKKDNFISLINNKKAVFTGLASQFLLLPAFTFLLIFLIKPHPGLALGMILVAACPGGNVSNFYSMVGKGNIALSVTLTAIATVVAAFATPFNFSFWGNLSPETSEIIKSIGLSFTDMFKTVSIILVFPLLLGLLVSSKTPKIASMIEKPVKVISFVILMAFIAVATIDNLDVFKNYIHYVVALVLLHNLMALGIGYFTGKLFKNSEQDCRTISIETGVQNGGLALVLIFNFFDGNGPMALIAAWWGVWDIFSGYIIASLFAYRSKRSTNKLKQVIK</sequence>
<comment type="caution">
    <text evidence="6">The sequence shown here is derived from an EMBL/GenBank/DDBJ whole genome shotgun (WGS) entry which is preliminary data.</text>
</comment>
<evidence type="ECO:0000256" key="4">
    <source>
        <dbReference type="ARBA" id="ARBA00023136"/>
    </source>
</evidence>
<dbReference type="Proteomes" id="UP000036908">
    <property type="component" value="Unassembled WGS sequence"/>
</dbReference>
<evidence type="ECO:0000256" key="3">
    <source>
        <dbReference type="ARBA" id="ARBA00022989"/>
    </source>
</evidence>
<evidence type="ECO:0000313" key="6">
    <source>
        <dbReference type="EMBL" id="KOF01939.1"/>
    </source>
</evidence>
<feature type="transmembrane region" description="Helical" evidence="5">
    <location>
        <begin position="16"/>
        <end position="35"/>
    </location>
</feature>
<feature type="transmembrane region" description="Helical" evidence="5">
    <location>
        <begin position="244"/>
        <end position="265"/>
    </location>
</feature>
<evidence type="ECO:0000256" key="5">
    <source>
        <dbReference type="SAM" id="Phobius"/>
    </source>
</evidence>
<dbReference type="InterPro" id="IPR004710">
    <property type="entry name" value="Bilac:Na_transpt"/>
</dbReference>
<feature type="transmembrane region" description="Helical" evidence="5">
    <location>
        <begin position="47"/>
        <end position="71"/>
    </location>
</feature>
<dbReference type="InterPro" id="IPR002657">
    <property type="entry name" value="BilAc:Na_symport/Acr3"/>
</dbReference>
<evidence type="ECO:0008006" key="8">
    <source>
        <dbReference type="Google" id="ProtNLM"/>
    </source>
</evidence>
<dbReference type="RefSeq" id="WP_053224458.1">
    <property type="nucleotide sequence ID" value="NZ_JSVA01000017.1"/>
</dbReference>
<dbReference type="Pfam" id="PF01758">
    <property type="entry name" value="SBF"/>
    <property type="match status" value="1"/>
</dbReference>
<evidence type="ECO:0000313" key="7">
    <source>
        <dbReference type="Proteomes" id="UP000036908"/>
    </source>
</evidence>
<dbReference type="InterPro" id="IPR038770">
    <property type="entry name" value="Na+/solute_symporter_sf"/>
</dbReference>
<feature type="transmembrane region" description="Helical" evidence="5">
    <location>
        <begin position="271"/>
        <end position="295"/>
    </location>
</feature>
<dbReference type="Gene3D" id="1.20.1530.20">
    <property type="match status" value="1"/>
</dbReference>
<dbReference type="OrthoDB" id="9806785at2"/>
<evidence type="ECO:0000256" key="1">
    <source>
        <dbReference type="ARBA" id="ARBA00004141"/>
    </source>
</evidence>
<feature type="transmembrane region" description="Helical" evidence="5">
    <location>
        <begin position="77"/>
        <end position="96"/>
    </location>
</feature>
<dbReference type="PANTHER" id="PTHR10361:SF28">
    <property type="entry name" value="P3 PROTEIN-RELATED"/>
    <property type="match status" value="1"/>
</dbReference>
<accession>A0A0L8AHR0</accession>
<evidence type="ECO:0000256" key="2">
    <source>
        <dbReference type="ARBA" id="ARBA00022692"/>
    </source>
</evidence>
<dbReference type="AlphaFoldDB" id="A0A0L8AHR0"/>
<protein>
    <recommendedName>
        <fullName evidence="8">Symporter</fullName>
    </recommendedName>
</protein>
<dbReference type="GO" id="GO:0016020">
    <property type="term" value="C:membrane"/>
    <property type="evidence" value="ECO:0007669"/>
    <property type="project" value="UniProtKB-SubCell"/>
</dbReference>
<reference evidence="7" key="1">
    <citation type="submission" date="2014-11" db="EMBL/GenBank/DDBJ databases">
        <title>Genome sequencing of Roseivirga sp. D-25.</title>
        <authorList>
            <person name="Selvaratnam C."/>
            <person name="Thevarajoo S."/>
            <person name="Goh K.M."/>
            <person name="Eee R."/>
            <person name="Chan K.-G."/>
            <person name="Chong C.S."/>
        </authorList>
    </citation>
    <scope>NUCLEOTIDE SEQUENCE [LARGE SCALE GENOMIC DNA]</scope>
    <source>
        <strain evidence="7">D-25</strain>
    </source>
</reference>
<gene>
    <name evidence="6" type="ORF">OB69_14470</name>
</gene>
<organism evidence="6 7">
    <name type="scientific">Roseivirga seohaensis subsp. aquiponti</name>
    <dbReference type="NCBI Taxonomy" id="1566026"/>
    <lineage>
        <taxon>Bacteria</taxon>
        <taxon>Pseudomonadati</taxon>
        <taxon>Bacteroidota</taxon>
        <taxon>Cytophagia</taxon>
        <taxon>Cytophagales</taxon>
        <taxon>Roseivirgaceae</taxon>
        <taxon>Roseivirga</taxon>
    </lineage>
</organism>
<keyword evidence="4 5" id="KW-0472">Membrane</keyword>
<name>A0A0L8AHR0_9BACT</name>
<dbReference type="PANTHER" id="PTHR10361">
    <property type="entry name" value="SODIUM-BILE ACID COTRANSPORTER"/>
    <property type="match status" value="1"/>
</dbReference>
<keyword evidence="7" id="KW-1185">Reference proteome</keyword>
<dbReference type="EMBL" id="JSVA01000017">
    <property type="protein sequence ID" value="KOF01939.1"/>
    <property type="molecule type" value="Genomic_DNA"/>
</dbReference>
<keyword evidence="2 5" id="KW-0812">Transmembrane</keyword>